<evidence type="ECO:0000256" key="7">
    <source>
        <dbReference type="ARBA" id="ARBA00022824"/>
    </source>
</evidence>
<keyword evidence="12" id="KW-0472">Membrane</keyword>
<dbReference type="InterPro" id="IPR001128">
    <property type="entry name" value="Cyt_P450"/>
</dbReference>
<dbReference type="InterPro" id="IPR036396">
    <property type="entry name" value="Cyt_P450_sf"/>
</dbReference>
<dbReference type="InterPro" id="IPR050476">
    <property type="entry name" value="Insect_CytP450_Detox"/>
</dbReference>
<dbReference type="GO" id="GO:0005506">
    <property type="term" value="F:iron ion binding"/>
    <property type="evidence" value="ECO:0007669"/>
    <property type="project" value="InterPro"/>
</dbReference>
<evidence type="ECO:0000256" key="12">
    <source>
        <dbReference type="ARBA" id="ARBA00023136"/>
    </source>
</evidence>
<dbReference type="AlphaFoldDB" id="A0A0A9WLV5"/>
<dbReference type="GO" id="GO:0016705">
    <property type="term" value="F:oxidoreductase activity, acting on paired donors, with incorporation or reduction of molecular oxygen"/>
    <property type="evidence" value="ECO:0007669"/>
    <property type="project" value="InterPro"/>
</dbReference>
<sequence>GIYHFTAPYLVVMDLNLIQHVMIKDFHHFTDRGIPNDEKNKPFEVNLVTMCGKKWRACRCKFSAMFTTSKVRRMFPLMKDLAQVLLKVVDKNGEAIDLKETFLQYALDVVA</sequence>
<dbReference type="Gene3D" id="1.10.630.10">
    <property type="entry name" value="Cytochrome P450"/>
    <property type="match status" value="1"/>
</dbReference>
<evidence type="ECO:0000256" key="8">
    <source>
        <dbReference type="ARBA" id="ARBA00022848"/>
    </source>
</evidence>
<dbReference type="PANTHER" id="PTHR24292:SF104">
    <property type="entry name" value="CYTOCHROME P450 308A1-RELATED"/>
    <property type="match status" value="1"/>
</dbReference>
<evidence type="ECO:0000256" key="5">
    <source>
        <dbReference type="ARBA" id="ARBA00022617"/>
    </source>
</evidence>
<evidence type="ECO:0000256" key="4">
    <source>
        <dbReference type="ARBA" id="ARBA00010617"/>
    </source>
</evidence>
<dbReference type="GO" id="GO:0004497">
    <property type="term" value="F:monooxygenase activity"/>
    <property type="evidence" value="ECO:0007669"/>
    <property type="project" value="UniProtKB-KW"/>
</dbReference>
<proteinExistence type="inferred from homology"/>
<feature type="non-terminal residue" evidence="13">
    <location>
        <position position="111"/>
    </location>
</feature>
<comment type="cofactor">
    <cofactor evidence="1">
        <name>heme</name>
        <dbReference type="ChEBI" id="CHEBI:30413"/>
    </cofactor>
</comment>
<accession>A0A0A9WLV5</accession>
<feature type="non-terminal residue" evidence="13">
    <location>
        <position position="1"/>
    </location>
</feature>
<reference evidence="13" key="1">
    <citation type="journal article" date="2014" name="PLoS ONE">
        <title>Transcriptome-Based Identification of ABC Transporters in the Western Tarnished Plant Bug Lygus hesperus.</title>
        <authorList>
            <person name="Hull J.J."/>
            <person name="Chaney K."/>
            <person name="Geib S.M."/>
            <person name="Fabrick J.A."/>
            <person name="Brent C.S."/>
            <person name="Walsh D."/>
            <person name="Lavine L.C."/>
        </authorList>
    </citation>
    <scope>NUCLEOTIDE SEQUENCE</scope>
</reference>
<dbReference type="GO" id="GO:0005789">
    <property type="term" value="C:endoplasmic reticulum membrane"/>
    <property type="evidence" value="ECO:0007669"/>
    <property type="project" value="UniProtKB-SubCell"/>
</dbReference>
<dbReference type="Pfam" id="PF00067">
    <property type="entry name" value="p450"/>
    <property type="match status" value="1"/>
</dbReference>
<name>A0A0A9WLV5_LYGHE</name>
<keyword evidence="11" id="KW-0503">Monooxygenase</keyword>
<dbReference type="EMBL" id="GBHO01034860">
    <property type="protein sequence ID" value="JAG08744.1"/>
    <property type="molecule type" value="Transcribed_RNA"/>
</dbReference>
<comment type="similarity">
    <text evidence="4">Belongs to the cytochrome P450 family.</text>
</comment>
<evidence type="ECO:0000256" key="10">
    <source>
        <dbReference type="ARBA" id="ARBA00023004"/>
    </source>
</evidence>
<evidence type="ECO:0000313" key="13">
    <source>
        <dbReference type="EMBL" id="JAG08744.1"/>
    </source>
</evidence>
<keyword evidence="8" id="KW-0492">Microsome</keyword>
<evidence type="ECO:0000256" key="2">
    <source>
        <dbReference type="ARBA" id="ARBA00004174"/>
    </source>
</evidence>
<evidence type="ECO:0000256" key="3">
    <source>
        <dbReference type="ARBA" id="ARBA00004406"/>
    </source>
</evidence>
<gene>
    <name evidence="13" type="primary">CYP6D3</name>
    <name evidence="13" type="ORF">CM83_815</name>
</gene>
<organism evidence="13">
    <name type="scientific">Lygus hesperus</name>
    <name type="common">Western plant bug</name>
    <dbReference type="NCBI Taxonomy" id="30085"/>
    <lineage>
        <taxon>Eukaryota</taxon>
        <taxon>Metazoa</taxon>
        <taxon>Ecdysozoa</taxon>
        <taxon>Arthropoda</taxon>
        <taxon>Hexapoda</taxon>
        <taxon>Insecta</taxon>
        <taxon>Pterygota</taxon>
        <taxon>Neoptera</taxon>
        <taxon>Paraneoptera</taxon>
        <taxon>Hemiptera</taxon>
        <taxon>Heteroptera</taxon>
        <taxon>Panheteroptera</taxon>
        <taxon>Cimicomorpha</taxon>
        <taxon>Miridae</taxon>
        <taxon>Mirini</taxon>
        <taxon>Lygus</taxon>
    </lineage>
</organism>
<protein>
    <submittedName>
        <fullName evidence="13">Cytochrome P450 6d3</fullName>
    </submittedName>
</protein>
<evidence type="ECO:0000256" key="9">
    <source>
        <dbReference type="ARBA" id="ARBA00023002"/>
    </source>
</evidence>
<dbReference type="PANTHER" id="PTHR24292">
    <property type="entry name" value="CYTOCHROME P450"/>
    <property type="match status" value="1"/>
</dbReference>
<reference evidence="13" key="2">
    <citation type="submission" date="2014-07" db="EMBL/GenBank/DDBJ databases">
        <authorList>
            <person name="Hull J."/>
        </authorList>
    </citation>
    <scope>NUCLEOTIDE SEQUENCE</scope>
</reference>
<keyword evidence="9" id="KW-0560">Oxidoreductase</keyword>
<evidence type="ECO:0000256" key="11">
    <source>
        <dbReference type="ARBA" id="ARBA00023033"/>
    </source>
</evidence>
<comment type="subcellular location">
    <subcellularLocation>
        <location evidence="3">Endoplasmic reticulum membrane</location>
        <topology evidence="3">Peripheral membrane protein</topology>
    </subcellularLocation>
    <subcellularLocation>
        <location evidence="2">Microsome membrane</location>
        <topology evidence="2">Peripheral membrane protein</topology>
    </subcellularLocation>
</comment>
<dbReference type="GO" id="GO:0020037">
    <property type="term" value="F:heme binding"/>
    <property type="evidence" value="ECO:0007669"/>
    <property type="project" value="InterPro"/>
</dbReference>
<keyword evidence="6" id="KW-0479">Metal-binding</keyword>
<evidence type="ECO:0000256" key="6">
    <source>
        <dbReference type="ARBA" id="ARBA00022723"/>
    </source>
</evidence>
<keyword evidence="7" id="KW-0256">Endoplasmic reticulum</keyword>
<evidence type="ECO:0000256" key="1">
    <source>
        <dbReference type="ARBA" id="ARBA00001971"/>
    </source>
</evidence>
<keyword evidence="5" id="KW-0349">Heme</keyword>
<dbReference type="SUPFAM" id="SSF48264">
    <property type="entry name" value="Cytochrome P450"/>
    <property type="match status" value="1"/>
</dbReference>
<keyword evidence="10" id="KW-0408">Iron</keyword>